<feature type="domain" description="Histidine kinase" evidence="15">
    <location>
        <begin position="267"/>
        <end position="483"/>
    </location>
</feature>
<dbReference type="PRINTS" id="PR00344">
    <property type="entry name" value="BCTRLSENSOR"/>
</dbReference>
<dbReference type="InterPro" id="IPR003661">
    <property type="entry name" value="HisK_dim/P_dom"/>
</dbReference>
<organism evidence="17 19">
    <name type="scientific">Paenibacillus lignilyticus</name>
    <dbReference type="NCBI Taxonomy" id="1172615"/>
    <lineage>
        <taxon>Bacteria</taxon>
        <taxon>Bacillati</taxon>
        <taxon>Bacillota</taxon>
        <taxon>Bacilli</taxon>
        <taxon>Bacillales</taxon>
        <taxon>Paenibacillaceae</taxon>
        <taxon>Paenibacillus</taxon>
    </lineage>
</organism>
<dbReference type="Pfam" id="PF02518">
    <property type="entry name" value="HATPase_c"/>
    <property type="match status" value="1"/>
</dbReference>
<comment type="caution">
    <text evidence="17">The sequence shown here is derived from an EMBL/GenBank/DDBJ whole genome shotgun (WGS) entry which is preliminary data.</text>
</comment>
<dbReference type="SUPFAM" id="SSF47384">
    <property type="entry name" value="Homodimeric domain of signal transducing histidine kinase"/>
    <property type="match status" value="1"/>
</dbReference>
<evidence type="ECO:0000256" key="8">
    <source>
        <dbReference type="ARBA" id="ARBA00022741"/>
    </source>
</evidence>
<dbReference type="Pfam" id="PF00672">
    <property type="entry name" value="HAMP"/>
    <property type="match status" value="1"/>
</dbReference>
<keyword evidence="9 17" id="KW-0418">Kinase</keyword>
<proteinExistence type="predicted"/>
<dbReference type="Gene3D" id="1.10.287.130">
    <property type="match status" value="1"/>
</dbReference>
<accession>A0ABS5C6N0</accession>
<dbReference type="SMART" id="SM00304">
    <property type="entry name" value="HAMP"/>
    <property type="match status" value="1"/>
</dbReference>
<evidence type="ECO:0000259" key="16">
    <source>
        <dbReference type="PROSITE" id="PS50885"/>
    </source>
</evidence>
<dbReference type="InterPro" id="IPR036097">
    <property type="entry name" value="HisK_dim/P_sf"/>
</dbReference>
<keyword evidence="10" id="KW-0067">ATP-binding</keyword>
<evidence type="ECO:0000256" key="12">
    <source>
        <dbReference type="ARBA" id="ARBA00023012"/>
    </source>
</evidence>
<dbReference type="InterPro" id="IPR003660">
    <property type="entry name" value="HAMP_dom"/>
</dbReference>
<dbReference type="Proteomes" id="UP000673394">
    <property type="component" value="Unassembled WGS sequence"/>
</dbReference>
<dbReference type="CDD" id="cd00082">
    <property type="entry name" value="HisKA"/>
    <property type="match status" value="1"/>
</dbReference>
<keyword evidence="11 14" id="KW-1133">Transmembrane helix</keyword>
<evidence type="ECO:0000256" key="2">
    <source>
        <dbReference type="ARBA" id="ARBA00004651"/>
    </source>
</evidence>
<sequence>MFRSIRAKFIVGFFLIFCIAFVLINQTVSQIIQTSNRNIITEDLIGLKKNSNGFVRQAFLINHFSNNDLYFGQIAEEIASDLHYATSSEVSAYTVDGVLLHSTNPAAFTGATTDDLKQALRGATAYTISYDKGTASVVYAYPVMIDGVKVGILRYAKSFNLLYEQSGRILDAIFYFALAIFAAAFLFSYLLSRHITIPLVKMAKASEEVKNGNLAIRLAIKRRDEIGLLAGNFNAMIGRISSQIERIGRDRDRLESLNSERKQFFDKVTHELKTPLTSILGYAELIRENGESDKAFFHKGMNHIVEESQRLHSMVLSLLEASQDREGWQDRVRVDFSLILRDVCEAMAFKAQRYKKTIALEAGEGLYVLAQPDKLRRLIINLLDNAIKYSFAHSEIRINAVMDDTGIIRLAIVNQGEPIAAEQLARIFEPFFLADGDGKQKEAGSVGLGLSIAQSIVHEIGGNIDMISKNGETAVYVALPYLREEGAPE</sequence>
<evidence type="ECO:0000313" key="19">
    <source>
        <dbReference type="Proteomes" id="UP000673394"/>
    </source>
</evidence>
<evidence type="ECO:0000256" key="5">
    <source>
        <dbReference type="ARBA" id="ARBA00022553"/>
    </source>
</evidence>
<comment type="catalytic activity">
    <reaction evidence="1">
        <text>ATP + protein L-histidine = ADP + protein N-phospho-L-histidine.</text>
        <dbReference type="EC" id="2.7.13.3"/>
    </reaction>
</comment>
<evidence type="ECO:0000256" key="3">
    <source>
        <dbReference type="ARBA" id="ARBA00012438"/>
    </source>
</evidence>
<keyword evidence="7 14" id="KW-0812">Transmembrane</keyword>
<dbReference type="Gene3D" id="3.30.565.10">
    <property type="entry name" value="Histidine kinase-like ATPase, C-terminal domain"/>
    <property type="match status" value="1"/>
</dbReference>
<dbReference type="InterPro" id="IPR036890">
    <property type="entry name" value="HATPase_C_sf"/>
</dbReference>
<dbReference type="EMBL" id="JAGKSP010000004">
    <property type="protein sequence ID" value="MBP3963715.1"/>
    <property type="molecule type" value="Genomic_DNA"/>
</dbReference>
<dbReference type="SMART" id="SM00388">
    <property type="entry name" value="HisKA"/>
    <property type="match status" value="1"/>
</dbReference>
<dbReference type="SUPFAM" id="SSF158472">
    <property type="entry name" value="HAMP domain-like"/>
    <property type="match status" value="1"/>
</dbReference>
<dbReference type="SMART" id="SM00387">
    <property type="entry name" value="HATPase_c"/>
    <property type="match status" value="1"/>
</dbReference>
<keyword evidence="4" id="KW-1003">Cell membrane</keyword>
<dbReference type="InterPro" id="IPR005467">
    <property type="entry name" value="His_kinase_dom"/>
</dbReference>
<dbReference type="InterPro" id="IPR050398">
    <property type="entry name" value="HssS/ArlS-like"/>
</dbReference>
<dbReference type="CDD" id="cd06225">
    <property type="entry name" value="HAMP"/>
    <property type="match status" value="1"/>
</dbReference>
<evidence type="ECO:0000256" key="6">
    <source>
        <dbReference type="ARBA" id="ARBA00022679"/>
    </source>
</evidence>
<comment type="subcellular location">
    <subcellularLocation>
        <location evidence="2">Cell membrane</location>
        <topology evidence="2">Multi-pass membrane protein</topology>
    </subcellularLocation>
</comment>
<evidence type="ECO:0000256" key="1">
    <source>
        <dbReference type="ARBA" id="ARBA00000085"/>
    </source>
</evidence>
<dbReference type="InterPro" id="IPR003594">
    <property type="entry name" value="HATPase_dom"/>
</dbReference>
<evidence type="ECO:0000313" key="18">
    <source>
        <dbReference type="EMBL" id="MBP3963715.1"/>
    </source>
</evidence>
<dbReference type="RefSeq" id="WP_210655173.1">
    <property type="nucleotide sequence ID" value="NZ_JAGKSP010000001.1"/>
</dbReference>
<dbReference type="GO" id="GO:0016301">
    <property type="term" value="F:kinase activity"/>
    <property type="evidence" value="ECO:0007669"/>
    <property type="project" value="UniProtKB-KW"/>
</dbReference>
<dbReference type="EMBL" id="JAGKSP010000001">
    <property type="protein sequence ID" value="MBP3961615.1"/>
    <property type="molecule type" value="Genomic_DNA"/>
</dbReference>
<dbReference type="Gene3D" id="6.10.340.10">
    <property type="match status" value="1"/>
</dbReference>
<dbReference type="Pfam" id="PF00512">
    <property type="entry name" value="HisKA"/>
    <property type="match status" value="1"/>
</dbReference>
<keyword evidence="6" id="KW-0808">Transferase</keyword>
<dbReference type="PROSITE" id="PS50885">
    <property type="entry name" value="HAMP"/>
    <property type="match status" value="1"/>
</dbReference>
<keyword evidence="19" id="KW-1185">Reference proteome</keyword>
<reference evidence="17 19" key="1">
    <citation type="submission" date="2021-04" db="EMBL/GenBank/DDBJ databases">
        <title>Paenibacillus sp. DLE-14 whole genome sequence.</title>
        <authorList>
            <person name="Ham Y.J."/>
        </authorList>
    </citation>
    <scope>NUCLEOTIDE SEQUENCE [LARGE SCALE GENOMIC DNA]</scope>
    <source>
        <strain evidence="17 19">DLE-14</strain>
    </source>
</reference>
<evidence type="ECO:0000259" key="15">
    <source>
        <dbReference type="PROSITE" id="PS50109"/>
    </source>
</evidence>
<feature type="domain" description="HAMP" evidence="16">
    <location>
        <begin position="193"/>
        <end position="245"/>
    </location>
</feature>
<dbReference type="EC" id="2.7.13.3" evidence="3"/>
<evidence type="ECO:0000256" key="13">
    <source>
        <dbReference type="ARBA" id="ARBA00023136"/>
    </source>
</evidence>
<evidence type="ECO:0000256" key="14">
    <source>
        <dbReference type="SAM" id="Phobius"/>
    </source>
</evidence>
<keyword evidence="8" id="KW-0547">Nucleotide-binding</keyword>
<dbReference type="PANTHER" id="PTHR45528:SF1">
    <property type="entry name" value="SENSOR HISTIDINE KINASE CPXA"/>
    <property type="match status" value="1"/>
</dbReference>
<dbReference type="InterPro" id="IPR004358">
    <property type="entry name" value="Sig_transdc_His_kin-like_C"/>
</dbReference>
<evidence type="ECO:0000256" key="7">
    <source>
        <dbReference type="ARBA" id="ARBA00022692"/>
    </source>
</evidence>
<gene>
    <name evidence="17" type="ORF">I8J30_02755</name>
    <name evidence="18" type="ORF">I8J30_13440</name>
</gene>
<evidence type="ECO:0000256" key="9">
    <source>
        <dbReference type="ARBA" id="ARBA00022777"/>
    </source>
</evidence>
<evidence type="ECO:0000256" key="10">
    <source>
        <dbReference type="ARBA" id="ARBA00022840"/>
    </source>
</evidence>
<keyword evidence="12" id="KW-0902">Two-component regulatory system</keyword>
<evidence type="ECO:0000313" key="17">
    <source>
        <dbReference type="EMBL" id="MBP3961615.1"/>
    </source>
</evidence>
<feature type="transmembrane region" description="Helical" evidence="14">
    <location>
        <begin position="172"/>
        <end position="192"/>
    </location>
</feature>
<keyword evidence="5" id="KW-0597">Phosphoprotein</keyword>
<keyword evidence="13 14" id="KW-0472">Membrane</keyword>
<evidence type="ECO:0000256" key="4">
    <source>
        <dbReference type="ARBA" id="ARBA00022475"/>
    </source>
</evidence>
<evidence type="ECO:0000256" key="11">
    <source>
        <dbReference type="ARBA" id="ARBA00022989"/>
    </source>
</evidence>
<dbReference type="SUPFAM" id="SSF55874">
    <property type="entry name" value="ATPase domain of HSP90 chaperone/DNA topoisomerase II/histidine kinase"/>
    <property type="match status" value="1"/>
</dbReference>
<dbReference type="PANTHER" id="PTHR45528">
    <property type="entry name" value="SENSOR HISTIDINE KINASE CPXA"/>
    <property type="match status" value="1"/>
</dbReference>
<name>A0ABS5C6N0_9BACL</name>
<dbReference type="PROSITE" id="PS50109">
    <property type="entry name" value="HIS_KIN"/>
    <property type="match status" value="1"/>
</dbReference>
<protein>
    <recommendedName>
        <fullName evidence="3">histidine kinase</fullName>
        <ecNumber evidence="3">2.7.13.3</ecNumber>
    </recommendedName>
</protein>